<dbReference type="Proteomes" id="UP000198816">
    <property type="component" value="Unassembled WGS sequence"/>
</dbReference>
<dbReference type="SMART" id="SM00448">
    <property type="entry name" value="REC"/>
    <property type="match status" value="1"/>
</dbReference>
<dbReference type="OrthoDB" id="9810730at2"/>
<organism evidence="21 22">
    <name type="scientific">Thiocapsa roseopersicina</name>
    <dbReference type="NCBI Taxonomy" id="1058"/>
    <lineage>
        <taxon>Bacteria</taxon>
        <taxon>Pseudomonadati</taxon>
        <taxon>Pseudomonadota</taxon>
        <taxon>Gammaproteobacteria</taxon>
        <taxon>Chromatiales</taxon>
        <taxon>Chromatiaceae</taxon>
        <taxon>Thiocapsa</taxon>
    </lineage>
</organism>
<feature type="transmembrane region" description="Helical" evidence="16">
    <location>
        <begin position="141"/>
        <end position="161"/>
    </location>
</feature>
<dbReference type="Pfam" id="PF07694">
    <property type="entry name" value="5TM-5TMR_LYT"/>
    <property type="match status" value="1"/>
</dbReference>
<evidence type="ECO:0000256" key="11">
    <source>
        <dbReference type="ARBA" id="ARBA00022989"/>
    </source>
</evidence>
<dbReference type="PANTHER" id="PTHR43047:SF64">
    <property type="entry name" value="HISTIDINE KINASE CONTAINING CHEY-HOMOLOGOUS RECEIVER DOMAIN AND PAS DOMAIN-RELATED"/>
    <property type="match status" value="1"/>
</dbReference>
<dbReference type="Pfam" id="PF00512">
    <property type="entry name" value="HisKA"/>
    <property type="match status" value="1"/>
</dbReference>
<dbReference type="GO" id="GO:0071555">
    <property type="term" value="P:cell wall organization"/>
    <property type="evidence" value="ECO:0007669"/>
    <property type="project" value="InterPro"/>
</dbReference>
<dbReference type="SUPFAM" id="SSF47384">
    <property type="entry name" value="Homodimeric domain of signal transducing histidine kinase"/>
    <property type="match status" value="1"/>
</dbReference>
<feature type="domain" description="Response regulatory" evidence="18">
    <location>
        <begin position="857"/>
        <end position="973"/>
    </location>
</feature>
<reference evidence="22" key="1">
    <citation type="submission" date="2016-10" db="EMBL/GenBank/DDBJ databases">
        <authorList>
            <person name="Varghese N."/>
            <person name="Submissions S."/>
        </authorList>
    </citation>
    <scope>NUCLEOTIDE SEQUENCE [LARGE SCALE GENOMIC DNA]</scope>
    <source>
        <strain evidence="22">DSM 217</strain>
    </source>
</reference>
<dbReference type="InterPro" id="IPR005467">
    <property type="entry name" value="His_kinase_dom"/>
</dbReference>
<evidence type="ECO:0000256" key="10">
    <source>
        <dbReference type="ARBA" id="ARBA00022840"/>
    </source>
</evidence>
<comment type="subcellular location">
    <subcellularLocation>
        <location evidence="2">Cell membrane</location>
        <topology evidence="2">Multi-pass membrane protein</topology>
    </subcellularLocation>
</comment>
<evidence type="ECO:0000256" key="5">
    <source>
        <dbReference type="ARBA" id="ARBA00022553"/>
    </source>
</evidence>
<feature type="transmembrane region" description="Helical" evidence="16">
    <location>
        <begin position="42"/>
        <end position="62"/>
    </location>
</feature>
<evidence type="ECO:0000256" key="2">
    <source>
        <dbReference type="ARBA" id="ARBA00004651"/>
    </source>
</evidence>
<dbReference type="PROSITE" id="PS50110">
    <property type="entry name" value="RESPONSE_REGULATORY"/>
    <property type="match status" value="1"/>
</dbReference>
<evidence type="ECO:0000256" key="8">
    <source>
        <dbReference type="ARBA" id="ARBA00022741"/>
    </source>
</evidence>
<keyword evidence="11 16" id="KW-1133">Transmembrane helix</keyword>
<dbReference type="SMART" id="SM00388">
    <property type="entry name" value="HisKA"/>
    <property type="match status" value="1"/>
</dbReference>
<feature type="domain" description="PAC" evidence="20">
    <location>
        <begin position="517"/>
        <end position="569"/>
    </location>
</feature>
<evidence type="ECO:0000259" key="17">
    <source>
        <dbReference type="PROSITE" id="PS50109"/>
    </source>
</evidence>
<sequence length="1074" mass="118254">MSTPTLIEFSFSLLLNSALLLGLAQVIDLALSKGHMAWINRSSVGIGLLIGLICVLLMKIGATLMPGIVFDTRSVLLAISGLFIGPVPTLIAMLTAALYRGMLGGPAALTGISVILASGLIGLMWRRALPGPIEDIGWHRLYALGLVVHAVMLALMLTLPWETARAVLATISLPVMIIHPLITLALGLLLIERLRRRHDLDALRASEERNRRIVENAPDLIFINRNDRIHYINPAGIRLLGVRDAGELVGRSIYDLFRPDDHAAVRARIAILRSAPGVSVPVMQEALLALDDSILPAEVSAVSYAVNGYTDIQVTCHDIRDRLEAMQALRSRNAQLERFNRAMVDRELAMIALKRQVDRLSRELGREPAHSLRLAASEAALETDRSETAHEDVSDRAEQPEGTSPASTPTDREHDRLAALNLMEDAQLARAQAEDALARSRASEARFHGTFEQAAVGIAMVAPDGRWLRVNERLCHILGYGVEELLGRAFQDITHPDDLEMDLDAVHRVLADEIDHYAMEKRYIRKDGDIVWANLTVSLARKPDGTPDYFISVIEDITDRKRMSDELDQHRHHLQELVARRTAELEVARRQAETANQAKSAFLANMSHEIRTPLNAIVGLTYLLRARIADAEQRDRLEKIVGASGHLLRLINEVLDLSKIESGKMILESAPFDLGALLRDSAALMAERARVRGLALAVEQDPLLEREPILIGDATRLRQILLNYVGNAIKFTEQGLIRMRARIIETGEEDILLRLEVEDSGIGIPAEDQERLFRAFEQLDASTTRRYGGTGLGLAINRRLAELMGGAVGVESRPGAGSLFWATARLRRGNLAGYAAARLAEPRDGTHGRAGLPNGAHLLLVEDNPINQEVAYDLLTESGMRIDVVDNGAQAVAMVEQTAYDAILMDMHMPVMDGLEATRRIRGLPDHHDTPIIAMTASAFDDDRRRCLDAGMNDYIAKPFDPEALYALLRQWIIRPAAGVPETDTETVAETLGISPAASSAQAPLTSDRSEIDPLLATLDRLLSNDDAEVNRTFADAAPTLRRSLGEEIVTLGRMIDSYDYPAALKRLRALRAR</sequence>
<dbReference type="InterPro" id="IPR011620">
    <property type="entry name" value="Sig_transdc_His_kinase_LytS_TM"/>
</dbReference>
<dbReference type="EMBL" id="FNNZ01000022">
    <property type="protein sequence ID" value="SDX34935.1"/>
    <property type="molecule type" value="Genomic_DNA"/>
</dbReference>
<dbReference type="RefSeq" id="WP_139191965.1">
    <property type="nucleotide sequence ID" value="NZ_FNNZ01000022.1"/>
</dbReference>
<dbReference type="CDD" id="cd00130">
    <property type="entry name" value="PAS"/>
    <property type="match status" value="2"/>
</dbReference>
<dbReference type="SUPFAM" id="SSF55874">
    <property type="entry name" value="ATPase domain of HSP90 chaperone/DNA topoisomerase II/histidine kinase"/>
    <property type="match status" value="1"/>
</dbReference>
<dbReference type="SUPFAM" id="SSF55785">
    <property type="entry name" value="PYP-like sensor domain (PAS domain)"/>
    <property type="match status" value="2"/>
</dbReference>
<dbReference type="GO" id="GO:0006355">
    <property type="term" value="P:regulation of DNA-templated transcription"/>
    <property type="evidence" value="ECO:0007669"/>
    <property type="project" value="InterPro"/>
</dbReference>
<dbReference type="Pfam" id="PF00072">
    <property type="entry name" value="Response_reg"/>
    <property type="match status" value="1"/>
</dbReference>
<evidence type="ECO:0000256" key="16">
    <source>
        <dbReference type="SAM" id="Phobius"/>
    </source>
</evidence>
<dbReference type="Gene3D" id="1.10.1760.20">
    <property type="match status" value="1"/>
</dbReference>
<evidence type="ECO:0000256" key="15">
    <source>
        <dbReference type="SAM" id="MobiDB-lite"/>
    </source>
</evidence>
<evidence type="ECO:0000256" key="9">
    <source>
        <dbReference type="ARBA" id="ARBA00022777"/>
    </source>
</evidence>
<feature type="modified residue" description="4-aspartylphosphate" evidence="14">
    <location>
        <position position="906"/>
    </location>
</feature>
<keyword evidence="8" id="KW-0547">Nucleotide-binding</keyword>
<protein>
    <recommendedName>
        <fullName evidence="3">histidine kinase</fullName>
        <ecNumber evidence="3">2.7.13.3</ecNumber>
    </recommendedName>
</protein>
<keyword evidence="13 16" id="KW-0472">Membrane</keyword>
<name>A0A1H3AZC8_THIRO</name>
<dbReference type="InterPro" id="IPR000700">
    <property type="entry name" value="PAS-assoc_C"/>
</dbReference>
<feature type="transmembrane region" description="Helical" evidence="16">
    <location>
        <begin position="105"/>
        <end position="129"/>
    </location>
</feature>
<evidence type="ECO:0000256" key="14">
    <source>
        <dbReference type="PROSITE-ProRule" id="PRU00169"/>
    </source>
</evidence>
<evidence type="ECO:0000259" key="19">
    <source>
        <dbReference type="PROSITE" id="PS50112"/>
    </source>
</evidence>
<feature type="compositionally biased region" description="Basic and acidic residues" evidence="15">
    <location>
        <begin position="382"/>
        <end position="399"/>
    </location>
</feature>
<keyword evidence="6" id="KW-0808">Transferase</keyword>
<dbReference type="GO" id="GO:0000155">
    <property type="term" value="F:phosphorelay sensor kinase activity"/>
    <property type="evidence" value="ECO:0007669"/>
    <property type="project" value="InterPro"/>
</dbReference>
<keyword evidence="4" id="KW-1003">Cell membrane</keyword>
<dbReference type="Gene3D" id="1.10.287.130">
    <property type="match status" value="1"/>
</dbReference>
<dbReference type="PROSITE" id="PS50112">
    <property type="entry name" value="PAS"/>
    <property type="match status" value="2"/>
</dbReference>
<evidence type="ECO:0000256" key="1">
    <source>
        <dbReference type="ARBA" id="ARBA00000085"/>
    </source>
</evidence>
<keyword evidence="9" id="KW-0418">Kinase</keyword>
<evidence type="ECO:0000256" key="13">
    <source>
        <dbReference type="ARBA" id="ARBA00023136"/>
    </source>
</evidence>
<dbReference type="SMART" id="SM00091">
    <property type="entry name" value="PAS"/>
    <property type="match status" value="2"/>
</dbReference>
<comment type="catalytic activity">
    <reaction evidence="1">
        <text>ATP + protein L-histidine = ADP + protein N-phospho-L-histidine.</text>
        <dbReference type="EC" id="2.7.13.3"/>
    </reaction>
</comment>
<dbReference type="Pfam" id="PF00989">
    <property type="entry name" value="PAS"/>
    <property type="match status" value="1"/>
</dbReference>
<evidence type="ECO:0000259" key="20">
    <source>
        <dbReference type="PROSITE" id="PS50113"/>
    </source>
</evidence>
<dbReference type="FunFam" id="1.10.287.130:FF:000004">
    <property type="entry name" value="Ethylene receptor 1"/>
    <property type="match status" value="1"/>
</dbReference>
<dbReference type="SUPFAM" id="SSF52172">
    <property type="entry name" value="CheY-like"/>
    <property type="match status" value="1"/>
</dbReference>
<dbReference type="NCBIfam" id="TIGR00229">
    <property type="entry name" value="sensory_box"/>
    <property type="match status" value="2"/>
</dbReference>
<dbReference type="Gene3D" id="3.30.565.10">
    <property type="entry name" value="Histidine kinase-like ATPase, C-terminal domain"/>
    <property type="match status" value="1"/>
</dbReference>
<keyword evidence="5 14" id="KW-0597">Phosphoprotein</keyword>
<dbReference type="InterPro" id="IPR013655">
    <property type="entry name" value="PAS_fold_3"/>
</dbReference>
<dbReference type="InterPro" id="IPR036890">
    <property type="entry name" value="HATPase_C_sf"/>
</dbReference>
<dbReference type="InterPro" id="IPR000014">
    <property type="entry name" value="PAS"/>
</dbReference>
<dbReference type="Gene3D" id="3.40.50.2300">
    <property type="match status" value="1"/>
</dbReference>
<dbReference type="SMART" id="SM00086">
    <property type="entry name" value="PAC"/>
    <property type="match status" value="1"/>
</dbReference>
<feature type="domain" description="PAS" evidence="19">
    <location>
        <begin position="443"/>
        <end position="513"/>
    </location>
</feature>
<dbReference type="InterPro" id="IPR013767">
    <property type="entry name" value="PAS_fold"/>
</dbReference>
<dbReference type="CDD" id="cd16922">
    <property type="entry name" value="HATPase_EvgS-ArcB-TorS-like"/>
    <property type="match status" value="1"/>
</dbReference>
<dbReference type="Pfam" id="PF02518">
    <property type="entry name" value="HATPase_c"/>
    <property type="match status" value="1"/>
</dbReference>
<evidence type="ECO:0000256" key="12">
    <source>
        <dbReference type="ARBA" id="ARBA00023012"/>
    </source>
</evidence>
<dbReference type="EC" id="2.7.13.3" evidence="3"/>
<dbReference type="InterPro" id="IPR035965">
    <property type="entry name" value="PAS-like_dom_sf"/>
</dbReference>
<dbReference type="PANTHER" id="PTHR43047">
    <property type="entry name" value="TWO-COMPONENT HISTIDINE PROTEIN KINASE"/>
    <property type="match status" value="1"/>
</dbReference>
<keyword evidence="7 16" id="KW-0812">Transmembrane</keyword>
<dbReference type="InterPro" id="IPR036097">
    <property type="entry name" value="HisK_dim/P_sf"/>
</dbReference>
<dbReference type="GO" id="GO:0005524">
    <property type="term" value="F:ATP binding"/>
    <property type="evidence" value="ECO:0007669"/>
    <property type="project" value="UniProtKB-KW"/>
</dbReference>
<dbReference type="Pfam" id="PF08447">
    <property type="entry name" value="PAS_3"/>
    <property type="match status" value="1"/>
</dbReference>
<dbReference type="FunFam" id="3.30.565.10:FF:000010">
    <property type="entry name" value="Sensor histidine kinase RcsC"/>
    <property type="match status" value="1"/>
</dbReference>
<dbReference type="AlphaFoldDB" id="A0A1H3AZC8"/>
<dbReference type="PROSITE" id="PS50113">
    <property type="entry name" value="PAC"/>
    <property type="match status" value="1"/>
</dbReference>
<dbReference type="InterPro" id="IPR003594">
    <property type="entry name" value="HATPase_dom"/>
</dbReference>
<feature type="domain" description="Histidine kinase" evidence="17">
    <location>
        <begin position="605"/>
        <end position="828"/>
    </location>
</feature>
<dbReference type="Gene3D" id="3.30.450.20">
    <property type="entry name" value="PAS domain"/>
    <property type="match status" value="2"/>
</dbReference>
<feature type="transmembrane region" description="Helical" evidence="16">
    <location>
        <begin position="74"/>
        <end position="99"/>
    </location>
</feature>
<dbReference type="InterPro" id="IPR001610">
    <property type="entry name" value="PAC"/>
</dbReference>
<dbReference type="InterPro" id="IPR003661">
    <property type="entry name" value="HisK_dim/P_dom"/>
</dbReference>
<keyword evidence="10" id="KW-0067">ATP-binding</keyword>
<evidence type="ECO:0000256" key="4">
    <source>
        <dbReference type="ARBA" id="ARBA00022475"/>
    </source>
</evidence>
<keyword evidence="22" id="KW-1185">Reference proteome</keyword>
<dbReference type="CDD" id="cd00082">
    <property type="entry name" value="HisKA"/>
    <property type="match status" value="1"/>
</dbReference>
<dbReference type="STRING" id="1058.SAMN05421783_12211"/>
<dbReference type="InterPro" id="IPR004358">
    <property type="entry name" value="Sig_transdc_His_kin-like_C"/>
</dbReference>
<evidence type="ECO:0000259" key="18">
    <source>
        <dbReference type="PROSITE" id="PS50110"/>
    </source>
</evidence>
<feature type="domain" description="PAS" evidence="19">
    <location>
        <begin position="206"/>
        <end position="269"/>
    </location>
</feature>
<feature type="transmembrane region" description="Helical" evidence="16">
    <location>
        <begin position="167"/>
        <end position="191"/>
    </location>
</feature>
<evidence type="ECO:0000256" key="3">
    <source>
        <dbReference type="ARBA" id="ARBA00012438"/>
    </source>
</evidence>
<accession>A0A1H3AZC8</accession>
<dbReference type="PROSITE" id="PS50109">
    <property type="entry name" value="HIS_KIN"/>
    <property type="match status" value="1"/>
</dbReference>
<evidence type="ECO:0000313" key="22">
    <source>
        <dbReference type="Proteomes" id="UP000198816"/>
    </source>
</evidence>
<gene>
    <name evidence="21" type="ORF">SAMN05421783_12211</name>
</gene>
<dbReference type="InterPro" id="IPR011006">
    <property type="entry name" value="CheY-like_superfamily"/>
</dbReference>
<keyword evidence="12" id="KW-0902">Two-component regulatory system</keyword>
<dbReference type="PRINTS" id="PR00344">
    <property type="entry name" value="BCTRLSENSOR"/>
</dbReference>
<proteinExistence type="predicted"/>
<dbReference type="SMART" id="SM00387">
    <property type="entry name" value="HATPase_c"/>
    <property type="match status" value="1"/>
</dbReference>
<dbReference type="GO" id="GO:0005886">
    <property type="term" value="C:plasma membrane"/>
    <property type="evidence" value="ECO:0007669"/>
    <property type="project" value="UniProtKB-SubCell"/>
</dbReference>
<dbReference type="CDD" id="cd17546">
    <property type="entry name" value="REC_hyHK_CKI1_RcsC-like"/>
    <property type="match status" value="1"/>
</dbReference>
<evidence type="ECO:0000313" key="21">
    <source>
        <dbReference type="EMBL" id="SDX34935.1"/>
    </source>
</evidence>
<feature type="region of interest" description="Disordered" evidence="15">
    <location>
        <begin position="371"/>
        <end position="412"/>
    </location>
</feature>
<dbReference type="InterPro" id="IPR001789">
    <property type="entry name" value="Sig_transdc_resp-reg_receiver"/>
</dbReference>
<feature type="compositionally biased region" description="Low complexity" evidence="15">
    <location>
        <begin position="371"/>
        <end position="380"/>
    </location>
</feature>
<evidence type="ECO:0000256" key="6">
    <source>
        <dbReference type="ARBA" id="ARBA00022679"/>
    </source>
</evidence>
<evidence type="ECO:0000256" key="7">
    <source>
        <dbReference type="ARBA" id="ARBA00022692"/>
    </source>
</evidence>